<dbReference type="Pfam" id="PF22247">
    <property type="entry name" value="Diox-like_N"/>
    <property type="match status" value="1"/>
</dbReference>
<evidence type="ECO:0000256" key="10">
    <source>
        <dbReference type="ARBA" id="ARBA00022964"/>
    </source>
</evidence>
<evidence type="ECO:0000313" key="18">
    <source>
        <dbReference type="Proteomes" id="UP001442841"/>
    </source>
</evidence>
<dbReference type="RefSeq" id="WP_425307965.1">
    <property type="nucleotide sequence ID" value="NZ_CP154795.1"/>
</dbReference>
<dbReference type="EC" id="1.13.11.2" evidence="5"/>
<reference evidence="17 18" key="1">
    <citation type="submission" date="2024-04" db="EMBL/GenBank/DDBJ databases">
        <title>Isolation of an actinomycete strain from pig manure.</title>
        <authorList>
            <person name="Gong T."/>
            <person name="Yu Z."/>
            <person name="An M."/>
            <person name="Wei C."/>
            <person name="Yang W."/>
            <person name="Liu L."/>
        </authorList>
    </citation>
    <scope>NUCLEOTIDE SEQUENCE [LARGE SCALE GENOMIC DNA]</scope>
    <source>
        <strain evidence="17 18">ZF39</strain>
    </source>
</reference>
<keyword evidence="10 15" id="KW-0223">Dioxygenase</keyword>
<keyword evidence="11 15" id="KW-0560">Oxidoreductase</keyword>
<dbReference type="PROSITE" id="PS00082">
    <property type="entry name" value="EXTRADIOL_DIOXYGENAS"/>
    <property type="match status" value="1"/>
</dbReference>
<proteinExistence type="inferred from homology"/>
<evidence type="ECO:0000256" key="15">
    <source>
        <dbReference type="RuleBase" id="RU000683"/>
    </source>
</evidence>
<evidence type="ECO:0000256" key="12">
    <source>
        <dbReference type="ARBA" id="ARBA00023004"/>
    </source>
</evidence>
<keyword evidence="7" id="KW-0479">Metal-binding</keyword>
<feature type="domain" description="VOC" evidence="16">
    <location>
        <begin position="5"/>
        <end position="118"/>
    </location>
</feature>
<evidence type="ECO:0000256" key="8">
    <source>
        <dbReference type="ARBA" id="ARBA00022737"/>
    </source>
</evidence>
<evidence type="ECO:0000256" key="6">
    <source>
        <dbReference type="ARBA" id="ARBA00022190"/>
    </source>
</evidence>
<dbReference type="PROSITE" id="PS51819">
    <property type="entry name" value="VOC"/>
    <property type="match status" value="2"/>
</dbReference>
<dbReference type="InterPro" id="IPR029068">
    <property type="entry name" value="Glyas_Bleomycin-R_OHBP_Dase"/>
</dbReference>
<organism evidence="17 18">
    <name type="scientific">Ammonicoccus fulvus</name>
    <dbReference type="NCBI Taxonomy" id="3138240"/>
    <lineage>
        <taxon>Bacteria</taxon>
        <taxon>Bacillati</taxon>
        <taxon>Actinomycetota</taxon>
        <taxon>Actinomycetes</taxon>
        <taxon>Propionibacteriales</taxon>
        <taxon>Propionibacteriaceae</taxon>
        <taxon>Ammonicoccus</taxon>
    </lineage>
</organism>
<comment type="catalytic activity">
    <reaction evidence="1">
        <text>catechol + O2 = (2Z,4E)-2-hydroxy-6-oxohexa-2,4-dienoate + H(+)</text>
        <dbReference type="Rhea" id="RHEA:17337"/>
        <dbReference type="ChEBI" id="CHEBI:15378"/>
        <dbReference type="ChEBI" id="CHEBI:15379"/>
        <dbReference type="ChEBI" id="CHEBI:18135"/>
        <dbReference type="ChEBI" id="CHEBI:71198"/>
        <dbReference type="EC" id="1.13.11.2"/>
    </reaction>
</comment>
<evidence type="ECO:0000256" key="11">
    <source>
        <dbReference type="ARBA" id="ARBA00023002"/>
    </source>
</evidence>
<evidence type="ECO:0000259" key="16">
    <source>
        <dbReference type="PROSITE" id="PS51819"/>
    </source>
</evidence>
<dbReference type="NCBIfam" id="TIGR03211">
    <property type="entry name" value="catechol_2_3"/>
    <property type="match status" value="1"/>
</dbReference>
<sequence length="304" mass="34058">MGILRLGYAEINVTDMEEAKSHYERTLGMKHVEDVNGAAYYKGWDEWDHHSLVLHEGGVGVNKFGYKVQRSEDLDYFEKKAQAFGATVERMSAGDTHEVKDGIRITSPSEHVFELYSEMTEVGSDVGFINPEVFPRDLVGVGVPGVDHALISCEDPDLVNKFFTDVFDFYPTEQVVTSLDDDASIIGSWLAATMKVHDIAIIKGPQGKLHHFAFQLVDWSQVGRAGQLFSMDDVSIDVGPTQHGITRGTTIYFFDPSGNRNEVFAGGYHAYPDRPCVKWTPDQLGKGIFYITRELNERFTTVFT</sequence>
<evidence type="ECO:0000256" key="1">
    <source>
        <dbReference type="ARBA" id="ARBA00000163"/>
    </source>
</evidence>
<evidence type="ECO:0000256" key="4">
    <source>
        <dbReference type="ARBA" id="ARBA00011881"/>
    </source>
</evidence>
<evidence type="ECO:0000256" key="9">
    <source>
        <dbReference type="ARBA" id="ARBA00022797"/>
    </source>
</evidence>
<dbReference type="InterPro" id="IPR000486">
    <property type="entry name" value="Xdiol_ring_cleave_dOase_1/2"/>
</dbReference>
<accession>A0ABZ3FKI0</accession>
<feature type="domain" description="VOC" evidence="16">
    <location>
        <begin position="145"/>
        <end position="266"/>
    </location>
</feature>
<keyword evidence="12 15" id="KW-0408">Iron</keyword>
<keyword evidence="9 15" id="KW-0058">Aromatic hydrocarbons catabolism</keyword>
<evidence type="ECO:0000256" key="5">
    <source>
        <dbReference type="ARBA" id="ARBA00013117"/>
    </source>
</evidence>
<evidence type="ECO:0000256" key="2">
    <source>
        <dbReference type="ARBA" id="ARBA00001954"/>
    </source>
</evidence>
<comment type="similarity">
    <text evidence="3 15">Belongs to the extradiol ring-cleavage dioxygenase family.</text>
</comment>
<comment type="subunit">
    <text evidence="4">Homotetramer.</text>
</comment>
<evidence type="ECO:0000256" key="7">
    <source>
        <dbReference type="ARBA" id="ARBA00022723"/>
    </source>
</evidence>
<protein>
    <recommendedName>
        <fullName evidence="6">Metapyrocatechase</fullName>
        <ecNumber evidence="5">1.13.11.2</ecNumber>
    </recommendedName>
    <alternativeName>
        <fullName evidence="14">CatO2ase</fullName>
    </alternativeName>
    <alternativeName>
        <fullName evidence="13">Catechol 2,3-dioxygenase</fullName>
    </alternativeName>
</protein>
<dbReference type="InterPro" id="IPR054560">
    <property type="entry name" value="XylE-like_N"/>
</dbReference>
<name>A0ABZ3FKI0_9ACTN</name>
<comment type="cofactor">
    <cofactor evidence="2 15">
        <name>Fe(2+)</name>
        <dbReference type="ChEBI" id="CHEBI:29033"/>
    </cofactor>
</comment>
<dbReference type="InterPro" id="IPR004360">
    <property type="entry name" value="Glyas_Fos-R_dOase_dom"/>
</dbReference>
<dbReference type="SUPFAM" id="SSF54593">
    <property type="entry name" value="Glyoxalase/Bleomycin resistance protein/Dihydroxybiphenyl dioxygenase"/>
    <property type="match status" value="1"/>
</dbReference>
<dbReference type="Pfam" id="PF00903">
    <property type="entry name" value="Glyoxalase"/>
    <property type="match status" value="2"/>
</dbReference>
<dbReference type="GO" id="GO:0018577">
    <property type="term" value="F:catechol 2,3-dioxygenase activity"/>
    <property type="evidence" value="ECO:0007669"/>
    <property type="project" value="UniProtKB-EC"/>
</dbReference>
<dbReference type="EMBL" id="CP154795">
    <property type="protein sequence ID" value="XAN06536.1"/>
    <property type="molecule type" value="Genomic_DNA"/>
</dbReference>
<evidence type="ECO:0000256" key="13">
    <source>
        <dbReference type="ARBA" id="ARBA00030369"/>
    </source>
</evidence>
<keyword evidence="18" id="KW-1185">Reference proteome</keyword>
<dbReference type="Gene3D" id="3.10.180.10">
    <property type="entry name" value="2,3-Dihydroxybiphenyl 1,2-Dioxygenase, domain 1"/>
    <property type="match status" value="2"/>
</dbReference>
<gene>
    <name evidence="17" type="ORF">AADG42_04155</name>
</gene>
<dbReference type="InterPro" id="IPR017624">
    <property type="entry name" value="Catechol_2-3_dOase"/>
</dbReference>
<evidence type="ECO:0000313" key="17">
    <source>
        <dbReference type="EMBL" id="XAN06536.1"/>
    </source>
</evidence>
<dbReference type="Proteomes" id="UP001442841">
    <property type="component" value="Chromosome"/>
</dbReference>
<evidence type="ECO:0000256" key="14">
    <source>
        <dbReference type="ARBA" id="ARBA00031146"/>
    </source>
</evidence>
<evidence type="ECO:0000256" key="3">
    <source>
        <dbReference type="ARBA" id="ARBA00008784"/>
    </source>
</evidence>
<keyword evidence="8" id="KW-0677">Repeat</keyword>
<dbReference type="InterPro" id="IPR037523">
    <property type="entry name" value="VOC_core"/>
</dbReference>